<evidence type="ECO:0000313" key="3">
    <source>
        <dbReference type="EMBL" id="KAE9316184.1"/>
    </source>
</evidence>
<comment type="caution">
    <text evidence="3">The sequence shown here is derived from an EMBL/GenBank/DDBJ whole genome shotgun (WGS) entry which is preliminary data.</text>
</comment>
<evidence type="ECO:0000313" key="1">
    <source>
        <dbReference type="EMBL" id="KAE8997525.1"/>
    </source>
</evidence>
<evidence type="ECO:0000313" key="4">
    <source>
        <dbReference type="Proteomes" id="UP000429607"/>
    </source>
</evidence>
<gene>
    <name evidence="2" type="ORF">PR001_g16439</name>
    <name evidence="1" type="ORF">PR002_g19008</name>
    <name evidence="3" type="ORF">PR003_g18794</name>
</gene>
<name>A0A6A4E131_9STRA</name>
<reference evidence="3 5" key="1">
    <citation type="submission" date="2018-08" db="EMBL/GenBank/DDBJ databases">
        <title>Genomic investigation of the strawberry pathogen Phytophthora fragariae indicates pathogenicity is determined by transcriptional variation in three key races.</title>
        <authorList>
            <person name="Adams T.M."/>
            <person name="Armitage A.D."/>
            <person name="Sobczyk M.K."/>
            <person name="Bates H.J."/>
            <person name="Dunwell J.M."/>
            <person name="Nellist C.F."/>
            <person name="Harrison R.J."/>
        </authorList>
    </citation>
    <scope>NUCLEOTIDE SEQUENCE [LARGE SCALE GENOMIC DNA]</scope>
    <source>
        <strain evidence="2 4">SCRP249</strain>
        <strain evidence="1 6">SCRP324</strain>
        <strain evidence="3 5">SCRP333</strain>
    </source>
</reference>
<dbReference type="EMBL" id="QXFV01001296">
    <property type="protein sequence ID" value="KAE9009477.1"/>
    <property type="molecule type" value="Genomic_DNA"/>
</dbReference>
<dbReference type="EMBL" id="QXFT01001536">
    <property type="protein sequence ID" value="KAE9316184.1"/>
    <property type="molecule type" value="Genomic_DNA"/>
</dbReference>
<proteinExistence type="predicted"/>
<evidence type="ECO:0000313" key="2">
    <source>
        <dbReference type="EMBL" id="KAE9009477.1"/>
    </source>
</evidence>
<sequence length="73" mass="8197">MVDIVDSKVEAKLSFHKRLITERIDLNCTAISARAPVTVFFAFPDGTKIPICRPSLQWAQADSLHHIPRSYSS</sequence>
<dbReference type="Proteomes" id="UP000429607">
    <property type="component" value="Unassembled WGS sequence"/>
</dbReference>
<accession>A0A6A4E131</accession>
<evidence type="ECO:0000313" key="6">
    <source>
        <dbReference type="Proteomes" id="UP000435112"/>
    </source>
</evidence>
<dbReference type="Proteomes" id="UP000434957">
    <property type="component" value="Unassembled WGS sequence"/>
</dbReference>
<dbReference type="AlphaFoldDB" id="A0A6A4E131"/>
<organism evidence="3 5">
    <name type="scientific">Phytophthora rubi</name>
    <dbReference type="NCBI Taxonomy" id="129364"/>
    <lineage>
        <taxon>Eukaryota</taxon>
        <taxon>Sar</taxon>
        <taxon>Stramenopiles</taxon>
        <taxon>Oomycota</taxon>
        <taxon>Peronosporomycetes</taxon>
        <taxon>Peronosporales</taxon>
        <taxon>Peronosporaceae</taxon>
        <taxon>Phytophthora</taxon>
    </lineage>
</organism>
<keyword evidence="5" id="KW-1185">Reference proteome</keyword>
<protein>
    <submittedName>
        <fullName evidence="3">Uncharacterized protein</fullName>
    </submittedName>
</protein>
<evidence type="ECO:0000313" key="5">
    <source>
        <dbReference type="Proteomes" id="UP000434957"/>
    </source>
</evidence>
<dbReference type="EMBL" id="QXFU01001678">
    <property type="protein sequence ID" value="KAE8997525.1"/>
    <property type="molecule type" value="Genomic_DNA"/>
</dbReference>
<dbReference type="OrthoDB" id="74927at2759"/>
<dbReference type="Proteomes" id="UP000435112">
    <property type="component" value="Unassembled WGS sequence"/>
</dbReference>